<dbReference type="Pfam" id="PF07978">
    <property type="entry name" value="NIPSNAP"/>
    <property type="match status" value="1"/>
</dbReference>
<protein>
    <submittedName>
        <fullName evidence="3">NIPSNAP family containing protein</fullName>
    </submittedName>
</protein>
<feature type="signal peptide" evidence="1">
    <location>
        <begin position="1"/>
        <end position="23"/>
    </location>
</feature>
<dbReference type="Proteomes" id="UP000251993">
    <property type="component" value="Chromosome"/>
</dbReference>
<keyword evidence="1" id="KW-0732">Signal</keyword>
<organism evidence="3 4">
    <name type="scientific">Runella rosea</name>
    <dbReference type="NCBI Taxonomy" id="2259595"/>
    <lineage>
        <taxon>Bacteria</taxon>
        <taxon>Pseudomonadati</taxon>
        <taxon>Bacteroidota</taxon>
        <taxon>Cytophagia</taxon>
        <taxon>Cytophagales</taxon>
        <taxon>Spirosomataceae</taxon>
        <taxon>Runella</taxon>
    </lineage>
</organism>
<gene>
    <name evidence="3" type="ORF">DR864_11660</name>
</gene>
<dbReference type="Gene3D" id="3.30.70.100">
    <property type="match status" value="2"/>
</dbReference>
<dbReference type="SUPFAM" id="SSF54909">
    <property type="entry name" value="Dimeric alpha+beta barrel"/>
    <property type="match status" value="2"/>
</dbReference>
<dbReference type="RefSeq" id="WP_114067142.1">
    <property type="nucleotide sequence ID" value="NZ_CP030850.1"/>
</dbReference>
<proteinExistence type="predicted"/>
<keyword evidence="4" id="KW-1185">Reference proteome</keyword>
<reference evidence="3 4" key="1">
    <citation type="submission" date="2018-07" db="EMBL/GenBank/DDBJ databases">
        <title>Genome sequencing of Runella.</title>
        <authorList>
            <person name="Baek M.-G."/>
            <person name="Yi H."/>
        </authorList>
    </citation>
    <scope>NUCLEOTIDE SEQUENCE [LARGE SCALE GENOMIC DNA]</scope>
    <source>
        <strain evidence="3 4">HYN0085</strain>
    </source>
</reference>
<evidence type="ECO:0000259" key="2">
    <source>
        <dbReference type="Pfam" id="PF07978"/>
    </source>
</evidence>
<evidence type="ECO:0000313" key="4">
    <source>
        <dbReference type="Proteomes" id="UP000251993"/>
    </source>
</evidence>
<dbReference type="InterPro" id="IPR011008">
    <property type="entry name" value="Dimeric_a/b-barrel"/>
</dbReference>
<feature type="chain" id="PRO_5016682754" evidence="1">
    <location>
        <begin position="24"/>
        <end position="257"/>
    </location>
</feature>
<sequence>MKRRKFMAASSLLGLGAVAPALATQSPKKNDKEVYELRSYETKMGGMGRLEAYIQTALMPALNRMGANKVGVFKEMSKDDPAKLHVLIAYATQEQYFQIHGLLKTDTDYLSAADAYLKTPVDKATFDRMSSSLMVAFDGMPKLATPSKEPRIMELRTYESYNEDAARRKIKMFNEGEIAVFNKVKLNIVFFGEVLIGPRMPCLTYMLTFKNMEERNANWAQFSADPDWKQLSQAPEYANTVSRIARIFLEPTAYSQI</sequence>
<dbReference type="EMBL" id="CP030850">
    <property type="protein sequence ID" value="AXE18359.1"/>
    <property type="molecule type" value="Genomic_DNA"/>
</dbReference>
<feature type="domain" description="NIPSNAP" evidence="2">
    <location>
        <begin position="153"/>
        <end position="256"/>
    </location>
</feature>
<evidence type="ECO:0000256" key="1">
    <source>
        <dbReference type="SAM" id="SignalP"/>
    </source>
</evidence>
<dbReference type="AlphaFoldDB" id="A0A344TI88"/>
<accession>A0A344TI88</accession>
<evidence type="ECO:0000313" key="3">
    <source>
        <dbReference type="EMBL" id="AXE18359.1"/>
    </source>
</evidence>
<dbReference type="KEGG" id="run:DR864_11660"/>
<dbReference type="InterPro" id="IPR012577">
    <property type="entry name" value="NIPSNAP"/>
</dbReference>
<name>A0A344TI88_9BACT</name>
<dbReference type="OrthoDB" id="192769at2"/>